<dbReference type="OMA" id="GIFQVYS"/>
<accession>A0A401RFV1</accession>
<dbReference type="Proteomes" id="UP000287033">
    <property type="component" value="Unassembled WGS sequence"/>
</dbReference>
<organism evidence="1 2">
    <name type="scientific">Chiloscyllium punctatum</name>
    <name type="common">Brownbanded bambooshark</name>
    <name type="synonym">Hemiscyllium punctatum</name>
    <dbReference type="NCBI Taxonomy" id="137246"/>
    <lineage>
        <taxon>Eukaryota</taxon>
        <taxon>Metazoa</taxon>
        <taxon>Chordata</taxon>
        <taxon>Craniata</taxon>
        <taxon>Vertebrata</taxon>
        <taxon>Chondrichthyes</taxon>
        <taxon>Elasmobranchii</taxon>
        <taxon>Galeomorphii</taxon>
        <taxon>Galeoidea</taxon>
        <taxon>Orectolobiformes</taxon>
        <taxon>Hemiscylliidae</taxon>
        <taxon>Chiloscyllium</taxon>
    </lineage>
</organism>
<protein>
    <submittedName>
        <fullName evidence="1">Uncharacterized protein</fullName>
    </submittedName>
</protein>
<proteinExistence type="predicted"/>
<evidence type="ECO:0000313" key="2">
    <source>
        <dbReference type="Proteomes" id="UP000287033"/>
    </source>
</evidence>
<comment type="caution">
    <text evidence="1">The sequence shown here is derived from an EMBL/GenBank/DDBJ whole genome shotgun (WGS) entry which is preliminary data.</text>
</comment>
<keyword evidence="2" id="KW-1185">Reference proteome</keyword>
<sequence>MAYHTVVFCARRDRCFWERCTTRLCHSDLCMQERCTTPLCSAHAEIAVSGNSVPHHCVLRMHKQRSPCAGTVDHAIVFCACRDHCIAGTVNHAVVFCACTRSLFPGTVNHAIVFCAFRDCCFWEWCTTPLCSVHVEITVCRNGVPRHCVLRMQRLLFPRTVYHAIVFCVCRDRCLWERCTTLLCSVHAEIAVSGNGVPHRCVLCTQRLLYPGMAYHTIVFCACRDHCFWEQCTTPLCSVHTEIAVSRNGVLYHCVLRMRMQRSLYAGMVYHAVVFCARRDCCFWERCTMLLCSVHAEIAVSRNGIPHHCVLRMCKQRSLYLGTVYHAIVFCACRNHCFRERCAMLLCSAHAHAEITVCRNGVPPHCLLRTQRLLFPGTVYPTIVFCACRDHCIREWCTTPLSSAHAVIAVSGNGVPCCCVLRMQRSLFMGTVCHAVVFCACSDRCFREHCTMLFGSAHAELAVPGNSCTMLLCCVHAVITVSGNGVPCCCVLRMHTHRSLCLGMAYHTVVFCARRDCCFRERHTTMLYSVHAQAEIG</sequence>
<dbReference type="AlphaFoldDB" id="A0A401RFV1"/>
<evidence type="ECO:0000313" key="1">
    <source>
        <dbReference type="EMBL" id="GCC17023.1"/>
    </source>
</evidence>
<dbReference type="EMBL" id="BEZZ01001283">
    <property type="protein sequence ID" value="GCC17023.1"/>
    <property type="molecule type" value="Genomic_DNA"/>
</dbReference>
<gene>
    <name evidence="1" type="ORF">chiPu_0017422</name>
</gene>
<reference evidence="1 2" key="1">
    <citation type="journal article" date="2018" name="Nat. Ecol. Evol.">
        <title>Shark genomes provide insights into elasmobranch evolution and the origin of vertebrates.</title>
        <authorList>
            <person name="Hara Y"/>
            <person name="Yamaguchi K"/>
            <person name="Onimaru K"/>
            <person name="Kadota M"/>
            <person name="Koyanagi M"/>
            <person name="Keeley SD"/>
            <person name="Tatsumi K"/>
            <person name="Tanaka K"/>
            <person name="Motone F"/>
            <person name="Kageyama Y"/>
            <person name="Nozu R"/>
            <person name="Adachi N"/>
            <person name="Nishimura O"/>
            <person name="Nakagawa R"/>
            <person name="Tanegashima C"/>
            <person name="Kiyatake I"/>
            <person name="Matsumoto R"/>
            <person name="Murakumo K"/>
            <person name="Nishida K"/>
            <person name="Terakita A"/>
            <person name="Kuratani S"/>
            <person name="Sato K"/>
            <person name="Hyodo S Kuraku.S."/>
        </authorList>
    </citation>
    <scope>NUCLEOTIDE SEQUENCE [LARGE SCALE GENOMIC DNA]</scope>
</reference>
<name>A0A401RFV1_CHIPU</name>